<keyword evidence="1" id="KW-1133">Transmembrane helix</keyword>
<evidence type="ECO:0000313" key="3">
    <source>
        <dbReference type="Proteomes" id="UP001253545"/>
    </source>
</evidence>
<evidence type="ECO:0000313" key="2">
    <source>
        <dbReference type="EMBL" id="MDT0594713.1"/>
    </source>
</evidence>
<proteinExistence type="predicted"/>
<keyword evidence="1" id="KW-0472">Membrane</keyword>
<dbReference type="EMBL" id="JAVRHX010000001">
    <property type="protein sequence ID" value="MDT0594713.1"/>
    <property type="molecule type" value="Genomic_DNA"/>
</dbReference>
<accession>A0ABU2ZRR4</accession>
<gene>
    <name evidence="2" type="ORF">RM552_07675</name>
</gene>
<protein>
    <submittedName>
        <fullName evidence="2">Uncharacterized protein</fullName>
    </submittedName>
</protein>
<comment type="caution">
    <text evidence="2">The sequence shown here is derived from an EMBL/GenBank/DDBJ whole genome shotgun (WGS) entry which is preliminary data.</text>
</comment>
<feature type="transmembrane region" description="Helical" evidence="1">
    <location>
        <begin position="31"/>
        <end position="48"/>
    </location>
</feature>
<dbReference type="RefSeq" id="WP_311368173.1">
    <property type="nucleotide sequence ID" value="NZ_JAVRHX010000001.1"/>
</dbReference>
<name>A0ABU2ZRR4_9ALTE</name>
<evidence type="ECO:0000256" key="1">
    <source>
        <dbReference type="SAM" id="Phobius"/>
    </source>
</evidence>
<dbReference type="Proteomes" id="UP001253545">
    <property type="component" value="Unassembled WGS sequence"/>
</dbReference>
<reference evidence="2 3" key="1">
    <citation type="submission" date="2023-09" db="EMBL/GenBank/DDBJ databases">
        <authorList>
            <person name="Rey-Velasco X."/>
        </authorList>
    </citation>
    <scope>NUCLEOTIDE SEQUENCE [LARGE SCALE GENOMIC DNA]</scope>
    <source>
        <strain evidence="2 3">P117</strain>
    </source>
</reference>
<keyword evidence="3" id="KW-1185">Reference proteome</keyword>
<sequence>MFTLGLILSFVLCTWYFLVQTVKYGMAKKRWVFAGLVFGPMILPMFQMSKRMAVRKAVGFNSAYFQA</sequence>
<keyword evidence="1" id="KW-0812">Transmembrane</keyword>
<organism evidence="2 3">
    <name type="scientific">Glaciecola petra</name>
    <dbReference type="NCBI Taxonomy" id="3075602"/>
    <lineage>
        <taxon>Bacteria</taxon>
        <taxon>Pseudomonadati</taxon>
        <taxon>Pseudomonadota</taxon>
        <taxon>Gammaproteobacteria</taxon>
        <taxon>Alteromonadales</taxon>
        <taxon>Alteromonadaceae</taxon>
        <taxon>Glaciecola</taxon>
    </lineage>
</organism>